<evidence type="ECO:0000256" key="13">
    <source>
        <dbReference type="RuleBase" id="RU369073"/>
    </source>
</evidence>
<organism evidence="15 16">
    <name type="scientific">Xiphophorus maculatus</name>
    <name type="common">Southern platyfish</name>
    <name type="synonym">Platypoecilus maculatus</name>
    <dbReference type="NCBI Taxonomy" id="8083"/>
    <lineage>
        <taxon>Eukaryota</taxon>
        <taxon>Metazoa</taxon>
        <taxon>Chordata</taxon>
        <taxon>Craniata</taxon>
        <taxon>Vertebrata</taxon>
        <taxon>Euteleostomi</taxon>
        <taxon>Actinopterygii</taxon>
        <taxon>Neopterygii</taxon>
        <taxon>Teleostei</taxon>
        <taxon>Neoteleostei</taxon>
        <taxon>Acanthomorphata</taxon>
        <taxon>Ovalentaria</taxon>
        <taxon>Atherinomorphae</taxon>
        <taxon>Cyprinodontiformes</taxon>
        <taxon>Poeciliidae</taxon>
        <taxon>Poeciliinae</taxon>
        <taxon>Xiphophorus</taxon>
    </lineage>
</organism>
<reference evidence="15" key="4">
    <citation type="submission" date="2025-09" db="UniProtKB">
        <authorList>
            <consortium name="Ensembl"/>
        </authorList>
    </citation>
    <scope>IDENTIFICATION</scope>
    <source>
        <strain evidence="15">JP 163 A</strain>
    </source>
</reference>
<sequence>RPPTCRRREATLSRFSFHGFPSDPDLQRPGLVNICRDNFKLTSHSKVCSLHFPPDQFHQPKTPGGRRMVKKGAVPVLFQWNNFCVQPGRASVWERVSRPEPDSGATDPPVECTYADHDYCSVPEPAGLDMVINENQKLKEEIKALTNKSKLPLHRSHGERLPPRLRLLRRRTRPFLITNLFHTHLKTSGFTQISYKQWKLEYFLTMKSQQLFYTTG</sequence>
<evidence type="ECO:0000256" key="7">
    <source>
        <dbReference type="ARBA" id="ARBA00023054"/>
    </source>
</evidence>
<dbReference type="InterPro" id="IPR026516">
    <property type="entry name" value="THAP1/10"/>
</dbReference>
<keyword evidence="7 13" id="KW-0175">Coiled coil</keyword>
<evidence type="ECO:0000256" key="3">
    <source>
        <dbReference type="ARBA" id="ARBA00022723"/>
    </source>
</evidence>
<evidence type="ECO:0000256" key="4">
    <source>
        <dbReference type="ARBA" id="ARBA00022771"/>
    </source>
</evidence>
<evidence type="ECO:0000313" key="16">
    <source>
        <dbReference type="Proteomes" id="UP000002852"/>
    </source>
</evidence>
<reference evidence="15" key="3">
    <citation type="submission" date="2025-08" db="UniProtKB">
        <authorList>
            <consortium name="Ensembl"/>
        </authorList>
    </citation>
    <scope>IDENTIFICATION</scope>
    <source>
        <strain evidence="15">JP 163 A</strain>
    </source>
</reference>
<evidence type="ECO:0000313" key="15">
    <source>
        <dbReference type="Ensembl" id="ENSXMAP00000035046.1"/>
    </source>
</evidence>
<evidence type="ECO:0000256" key="2">
    <source>
        <dbReference type="ARBA" id="ARBA00006177"/>
    </source>
</evidence>
<dbReference type="GO" id="GO:0005654">
    <property type="term" value="C:nucleoplasm"/>
    <property type="evidence" value="ECO:0007669"/>
    <property type="project" value="UniProtKB-SubCell"/>
</dbReference>
<reference evidence="16" key="1">
    <citation type="submission" date="2012-01" db="EMBL/GenBank/DDBJ databases">
        <authorList>
            <person name="Walter R."/>
            <person name="Schartl M."/>
            <person name="Warren W."/>
        </authorList>
    </citation>
    <scope>NUCLEOTIDE SEQUENCE [LARGE SCALE GENOMIC DNA]</scope>
    <source>
        <strain evidence="16">JP 163 A</strain>
    </source>
</reference>
<feature type="domain" description="THAP-type" evidence="14">
    <location>
        <begin position="1"/>
        <end position="78"/>
    </location>
</feature>
<comment type="subcellular location">
    <subcellularLocation>
        <location evidence="1 13">Nucleus</location>
        <location evidence="1 13">Nucleoplasm</location>
    </subcellularLocation>
</comment>
<keyword evidence="8 12" id="KW-0238">DNA-binding</keyword>
<dbReference type="InterPro" id="IPR006612">
    <property type="entry name" value="THAP_Znf"/>
</dbReference>
<dbReference type="OMA" id="HFTIASH"/>
<dbReference type="Proteomes" id="UP000002852">
    <property type="component" value="Unassembled WGS sequence"/>
</dbReference>
<keyword evidence="9 13" id="KW-0804">Transcription</keyword>
<dbReference type="AlphaFoldDB" id="A0A3B5QXF9"/>
<dbReference type="Ensembl" id="ENSXMAT00000023132.1">
    <property type="protein sequence ID" value="ENSXMAP00000035046.1"/>
    <property type="gene ID" value="ENSXMAG00000024515.1"/>
</dbReference>
<keyword evidence="6 13" id="KW-0805">Transcription regulation</keyword>
<dbReference type="PROSITE" id="PS50950">
    <property type="entry name" value="ZF_THAP"/>
    <property type="match status" value="1"/>
</dbReference>
<dbReference type="GO" id="GO:0008270">
    <property type="term" value="F:zinc ion binding"/>
    <property type="evidence" value="ECO:0007669"/>
    <property type="project" value="UniProtKB-KW"/>
</dbReference>
<keyword evidence="10 13" id="KW-0539">Nucleus</keyword>
<keyword evidence="11 13" id="KW-0131">Cell cycle</keyword>
<proteinExistence type="inferred from homology"/>
<evidence type="ECO:0000259" key="14">
    <source>
        <dbReference type="PROSITE" id="PS50950"/>
    </source>
</evidence>
<evidence type="ECO:0000256" key="5">
    <source>
        <dbReference type="ARBA" id="ARBA00022833"/>
    </source>
</evidence>
<name>A0A3B5QXF9_XIPMA</name>
<dbReference type="SUPFAM" id="SSF57716">
    <property type="entry name" value="Glucocorticoid receptor-like (DNA-binding domain)"/>
    <property type="match status" value="1"/>
</dbReference>
<evidence type="ECO:0000256" key="11">
    <source>
        <dbReference type="ARBA" id="ARBA00023306"/>
    </source>
</evidence>
<evidence type="ECO:0000256" key="12">
    <source>
        <dbReference type="PROSITE-ProRule" id="PRU00309"/>
    </source>
</evidence>
<dbReference type="GO" id="GO:0001935">
    <property type="term" value="P:endothelial cell proliferation"/>
    <property type="evidence" value="ECO:0007669"/>
    <property type="project" value="UniProtKB-UniRule"/>
</dbReference>
<accession>A0A3B5QXF9</accession>
<keyword evidence="4 12" id="KW-0863">Zinc-finger</keyword>
<keyword evidence="5" id="KW-0862">Zinc</keyword>
<evidence type="ECO:0000256" key="10">
    <source>
        <dbReference type="ARBA" id="ARBA00023242"/>
    </source>
</evidence>
<keyword evidence="3" id="KW-0479">Metal-binding</keyword>
<dbReference type="GO" id="GO:0043565">
    <property type="term" value="F:sequence-specific DNA binding"/>
    <property type="evidence" value="ECO:0007669"/>
    <property type="project" value="UniProtKB-UniRule"/>
</dbReference>
<comment type="similarity">
    <text evidence="2 13">Belongs to the THAP1 family.</text>
</comment>
<evidence type="ECO:0000256" key="8">
    <source>
        <dbReference type="ARBA" id="ARBA00023125"/>
    </source>
</evidence>
<comment type="function">
    <text evidence="13">DNA-binding transcription regulator that regulates endothelial cell proliferation and G1/S cell-cycle progression. Specifically binds the 5'-[AT]NTNN[GT]GGCA[AGT]-3' core DNA sequence and acts by modulating expression of pRB-E2F cell-cycle target genes.</text>
</comment>
<dbReference type="InParanoid" id="A0A3B5QXF9"/>
<evidence type="ECO:0000256" key="6">
    <source>
        <dbReference type="ARBA" id="ARBA00023015"/>
    </source>
</evidence>
<protein>
    <recommendedName>
        <fullName evidence="13">THAP domain-containing protein 1</fullName>
    </recommendedName>
</protein>
<keyword evidence="16" id="KW-1185">Reference proteome</keyword>
<dbReference type="GeneTree" id="ENSGT00940000175632"/>
<evidence type="ECO:0000256" key="9">
    <source>
        <dbReference type="ARBA" id="ARBA00023163"/>
    </source>
</evidence>
<dbReference type="GO" id="GO:0003700">
    <property type="term" value="F:DNA-binding transcription factor activity"/>
    <property type="evidence" value="ECO:0007669"/>
    <property type="project" value="UniProtKB-UniRule"/>
</dbReference>
<reference evidence="16" key="2">
    <citation type="journal article" date="2013" name="Nat. Genet.">
        <title>The genome of the platyfish, Xiphophorus maculatus, provides insights into evolutionary adaptation and several complex traits.</title>
        <authorList>
            <person name="Schartl M."/>
            <person name="Walter R.B."/>
            <person name="Shen Y."/>
            <person name="Garcia T."/>
            <person name="Catchen J."/>
            <person name="Amores A."/>
            <person name="Braasch I."/>
            <person name="Chalopin D."/>
            <person name="Volff J.N."/>
            <person name="Lesch K.P."/>
            <person name="Bisazza A."/>
            <person name="Minx P."/>
            <person name="Hillier L."/>
            <person name="Wilson R.K."/>
            <person name="Fuerstenberg S."/>
            <person name="Boore J."/>
            <person name="Searle S."/>
            <person name="Postlethwait J.H."/>
            <person name="Warren W.C."/>
        </authorList>
    </citation>
    <scope>NUCLEOTIDE SEQUENCE [LARGE SCALE GENOMIC DNA]</scope>
    <source>
        <strain evidence="16">JP 163 A</strain>
    </source>
</reference>
<dbReference type="PANTHER" id="PTHR46600:SF1">
    <property type="entry name" value="THAP DOMAIN-CONTAINING PROTEIN 1"/>
    <property type="match status" value="1"/>
</dbReference>
<dbReference type="Pfam" id="PF05485">
    <property type="entry name" value="THAP"/>
    <property type="match status" value="1"/>
</dbReference>
<evidence type="ECO:0000256" key="1">
    <source>
        <dbReference type="ARBA" id="ARBA00004642"/>
    </source>
</evidence>
<dbReference type="PANTHER" id="PTHR46600">
    <property type="entry name" value="THAP DOMAIN-CONTAINING"/>
    <property type="match status" value="1"/>
</dbReference>